<sequence>MNEEIYLIALGLAGTAVHYLKEWAKANKAGKEYELKRSIPTIILSVITTTLLIHLRADIEPLYVVTPFAAVILGYIGNSIFFSFVDAKKPKIED</sequence>
<keyword evidence="1" id="KW-0812">Transmembrane</keyword>
<dbReference type="EMBL" id="LR796374">
    <property type="protein sequence ID" value="CAB4140410.1"/>
    <property type="molecule type" value="Genomic_DNA"/>
</dbReference>
<feature type="transmembrane region" description="Helical" evidence="1">
    <location>
        <begin position="63"/>
        <end position="85"/>
    </location>
</feature>
<protein>
    <recommendedName>
        <fullName evidence="3">Holin</fullName>
    </recommendedName>
</protein>
<reference evidence="2" key="1">
    <citation type="submission" date="2020-04" db="EMBL/GenBank/DDBJ databases">
        <authorList>
            <person name="Chiriac C."/>
            <person name="Salcher M."/>
            <person name="Ghai R."/>
            <person name="Kavagutti S V."/>
        </authorList>
    </citation>
    <scope>NUCLEOTIDE SEQUENCE</scope>
</reference>
<organism evidence="2">
    <name type="scientific">uncultured Caudovirales phage</name>
    <dbReference type="NCBI Taxonomy" id="2100421"/>
    <lineage>
        <taxon>Viruses</taxon>
        <taxon>Duplodnaviria</taxon>
        <taxon>Heunggongvirae</taxon>
        <taxon>Uroviricota</taxon>
        <taxon>Caudoviricetes</taxon>
        <taxon>Peduoviridae</taxon>
        <taxon>Maltschvirus</taxon>
        <taxon>Maltschvirus maltsch</taxon>
    </lineage>
</organism>
<proteinExistence type="predicted"/>
<keyword evidence="1" id="KW-0472">Membrane</keyword>
<feature type="transmembrane region" description="Helical" evidence="1">
    <location>
        <begin position="38"/>
        <end position="57"/>
    </location>
</feature>
<keyword evidence="1" id="KW-1133">Transmembrane helix</keyword>
<evidence type="ECO:0000256" key="1">
    <source>
        <dbReference type="SAM" id="Phobius"/>
    </source>
</evidence>
<evidence type="ECO:0000313" key="2">
    <source>
        <dbReference type="EMBL" id="CAB4140410.1"/>
    </source>
</evidence>
<gene>
    <name evidence="2" type="ORF">UFOVP402_29</name>
</gene>
<name>A0A6J5M5Q1_9CAUD</name>
<evidence type="ECO:0008006" key="3">
    <source>
        <dbReference type="Google" id="ProtNLM"/>
    </source>
</evidence>
<accession>A0A6J5M5Q1</accession>